<keyword evidence="1" id="KW-1133">Transmembrane helix</keyword>
<proteinExistence type="predicted"/>
<dbReference type="Proteomes" id="UP000095281">
    <property type="component" value="Unplaced"/>
</dbReference>
<keyword evidence="2" id="KW-1185">Reference proteome</keyword>
<sequence length="54" mass="6105">MAMVVAGWMFNAGGRYIMPLLSLTSIQTFYFSSILGCITNFVMACNVPVLYKFW</sequence>
<keyword evidence="1" id="KW-0472">Membrane</keyword>
<accession>A0A1I8BRQ8</accession>
<evidence type="ECO:0000313" key="2">
    <source>
        <dbReference type="Proteomes" id="UP000095281"/>
    </source>
</evidence>
<dbReference type="WBParaSite" id="MhA1_Contig448.frz3.gene13">
    <property type="protein sequence ID" value="MhA1_Contig448.frz3.gene13"/>
    <property type="gene ID" value="MhA1_Contig448.frz3.gene13"/>
</dbReference>
<evidence type="ECO:0000256" key="1">
    <source>
        <dbReference type="SAM" id="Phobius"/>
    </source>
</evidence>
<reference evidence="3" key="1">
    <citation type="submission" date="2016-11" db="UniProtKB">
        <authorList>
            <consortium name="WormBaseParasite"/>
        </authorList>
    </citation>
    <scope>IDENTIFICATION</scope>
</reference>
<name>A0A1I8BRQ8_MELHA</name>
<evidence type="ECO:0000313" key="3">
    <source>
        <dbReference type="WBParaSite" id="MhA1_Contig448.frz3.gene13"/>
    </source>
</evidence>
<organism evidence="2 3">
    <name type="scientific">Meloidogyne hapla</name>
    <name type="common">Root-knot nematode worm</name>
    <dbReference type="NCBI Taxonomy" id="6305"/>
    <lineage>
        <taxon>Eukaryota</taxon>
        <taxon>Metazoa</taxon>
        <taxon>Ecdysozoa</taxon>
        <taxon>Nematoda</taxon>
        <taxon>Chromadorea</taxon>
        <taxon>Rhabditida</taxon>
        <taxon>Tylenchina</taxon>
        <taxon>Tylenchomorpha</taxon>
        <taxon>Tylenchoidea</taxon>
        <taxon>Meloidogynidae</taxon>
        <taxon>Meloidogyninae</taxon>
        <taxon>Meloidogyne</taxon>
    </lineage>
</organism>
<dbReference type="AlphaFoldDB" id="A0A1I8BRQ8"/>
<keyword evidence="1" id="KW-0812">Transmembrane</keyword>
<protein>
    <submittedName>
        <fullName evidence="3">TPT domain-containing protein</fullName>
    </submittedName>
</protein>
<feature type="transmembrane region" description="Helical" evidence="1">
    <location>
        <begin position="29"/>
        <end position="51"/>
    </location>
</feature>